<protein>
    <recommendedName>
        <fullName evidence="3">DUF6545 domain-containing protein</fullName>
    </recommendedName>
</protein>
<accession>A0A7M2XVS1</accession>
<dbReference type="InterPro" id="IPR046675">
    <property type="entry name" value="DUF6545"/>
</dbReference>
<geneLocation type="plasmid" evidence="4 5">
    <name>pSID</name>
</geneLocation>
<evidence type="ECO:0000313" key="5">
    <source>
        <dbReference type="Proteomes" id="UP000593818"/>
    </source>
</evidence>
<dbReference type="NCBIfam" id="NF042915">
    <property type="entry name" value="MAB_1171c_fam"/>
    <property type="match status" value="1"/>
</dbReference>
<organism evidence="4 5">
    <name type="scientific">Rhodococcus pyridinivorans</name>
    <dbReference type="NCBI Taxonomy" id="103816"/>
    <lineage>
        <taxon>Bacteria</taxon>
        <taxon>Bacillati</taxon>
        <taxon>Actinomycetota</taxon>
        <taxon>Actinomycetes</taxon>
        <taxon>Mycobacteriales</taxon>
        <taxon>Nocardiaceae</taxon>
        <taxon>Rhodococcus</taxon>
    </lineage>
</organism>
<evidence type="ECO:0000313" key="4">
    <source>
        <dbReference type="EMBL" id="QOW01860.1"/>
    </source>
</evidence>
<dbReference type="RefSeq" id="WP_193904144.1">
    <property type="nucleotide sequence ID" value="NZ_CP063453.1"/>
</dbReference>
<feature type="transmembrane region" description="Helical" evidence="2">
    <location>
        <begin position="12"/>
        <end position="29"/>
    </location>
</feature>
<gene>
    <name evidence="4" type="ORF">INP59_27275</name>
</gene>
<evidence type="ECO:0000259" key="3">
    <source>
        <dbReference type="Pfam" id="PF20182"/>
    </source>
</evidence>
<dbReference type="InterPro" id="IPR050039">
    <property type="entry name" value="MAB_1171c-like"/>
</dbReference>
<dbReference type="EMBL" id="CP063453">
    <property type="protein sequence ID" value="QOW01860.1"/>
    <property type="molecule type" value="Genomic_DNA"/>
</dbReference>
<dbReference type="Proteomes" id="UP000593818">
    <property type="component" value="Plasmid pSID"/>
</dbReference>
<feature type="transmembrane region" description="Helical" evidence="2">
    <location>
        <begin position="228"/>
        <end position="249"/>
    </location>
</feature>
<feature type="transmembrane region" description="Helical" evidence="2">
    <location>
        <begin position="179"/>
        <end position="197"/>
    </location>
</feature>
<sequence length="403" mass="44206">MTSTLPAAIEWPMMIILLTVALLRALFLHSRLDQRLTTMLVFWGFCALLRDPHIQDQLAEHLVDPSVIRQTTHMFAMLASAAIIGACALWAAPAERSTTGLAAAWHRPETQPIVYTVVLTMGLALFPLSAPARAAGQTLEQHGGWQLIAYMVVYAAPTIVAISAVAVLLIEAARQTKSALAAVGFALAVVACAISLLDSTTRIINACFLYGGHRNAFTIWRSESNDVLFLPEVTLIALVLTGPLVNRLAERMGLDKSSRQVRRLTPMWNDLSGAVPTVILQQRPDRADELAQRMSIEIWDTLIRLRDYLPPRLIPRRTPDLSHIRERDRVGVTAALAVQEAIEGYRTGTPPESSSATPSDLNHLDLEELARGWVLAPHTLRTETEEQTTTEGHGRPGLSTPHG</sequence>
<name>A0A7M2XVS1_9NOCA</name>
<keyword evidence="2" id="KW-0472">Membrane</keyword>
<keyword evidence="4" id="KW-0614">Plasmid</keyword>
<feature type="transmembrane region" description="Helical" evidence="2">
    <location>
        <begin position="147"/>
        <end position="170"/>
    </location>
</feature>
<keyword evidence="2" id="KW-0812">Transmembrane</keyword>
<dbReference type="Pfam" id="PF20182">
    <property type="entry name" value="DUF6545"/>
    <property type="match status" value="1"/>
</dbReference>
<keyword evidence="5" id="KW-1185">Reference proteome</keyword>
<feature type="transmembrane region" description="Helical" evidence="2">
    <location>
        <begin position="74"/>
        <end position="92"/>
    </location>
</feature>
<feature type="domain" description="DUF6545" evidence="3">
    <location>
        <begin position="257"/>
        <end position="358"/>
    </location>
</feature>
<reference evidence="4 5" key="1">
    <citation type="submission" date="2020-10" db="EMBL/GenBank/DDBJ databases">
        <title>Whole genome sequence of oil-degrading bacteria Rhodococcus pyridinivorans strain 5Ap.</title>
        <authorList>
            <person name="Akhremchuk A.E."/>
            <person name="Valentovich L.N."/>
            <person name="Charniauskaya M.I."/>
            <person name="Bukliarevich H.A."/>
            <person name="Titok M.A."/>
        </authorList>
    </citation>
    <scope>NUCLEOTIDE SEQUENCE [LARGE SCALE GENOMIC DNA]</scope>
    <source>
        <strain evidence="4 5">5Ap</strain>
        <plasmid evidence="4 5">pSID</plasmid>
    </source>
</reference>
<dbReference type="AlphaFoldDB" id="A0A7M2XVS1"/>
<evidence type="ECO:0000256" key="1">
    <source>
        <dbReference type="SAM" id="MobiDB-lite"/>
    </source>
</evidence>
<feature type="region of interest" description="Disordered" evidence="1">
    <location>
        <begin position="380"/>
        <end position="403"/>
    </location>
</feature>
<feature type="transmembrane region" description="Helical" evidence="2">
    <location>
        <begin position="113"/>
        <end position="135"/>
    </location>
</feature>
<proteinExistence type="predicted"/>
<evidence type="ECO:0000256" key="2">
    <source>
        <dbReference type="SAM" id="Phobius"/>
    </source>
</evidence>
<keyword evidence="2" id="KW-1133">Transmembrane helix</keyword>